<dbReference type="EMBL" id="FXUO01000006">
    <property type="protein sequence ID" value="SMP94715.1"/>
    <property type="molecule type" value="Genomic_DNA"/>
</dbReference>
<organism evidence="1 2">
    <name type="scientific">Epilithonimonas pallida</name>
    <dbReference type="NCBI Taxonomy" id="373671"/>
    <lineage>
        <taxon>Bacteria</taxon>
        <taxon>Pseudomonadati</taxon>
        <taxon>Bacteroidota</taxon>
        <taxon>Flavobacteriia</taxon>
        <taxon>Flavobacteriales</taxon>
        <taxon>Weeksellaceae</taxon>
        <taxon>Chryseobacterium group</taxon>
        <taxon>Epilithonimonas</taxon>
    </lineage>
</organism>
<reference evidence="1 2" key="1">
    <citation type="submission" date="2017-05" db="EMBL/GenBank/DDBJ databases">
        <authorList>
            <person name="Varghese N."/>
            <person name="Submissions S."/>
        </authorList>
    </citation>
    <scope>NUCLEOTIDE SEQUENCE [LARGE SCALE GENOMIC DNA]</scope>
    <source>
        <strain evidence="1 2">DSM 18015</strain>
    </source>
</reference>
<proteinExistence type="predicted"/>
<accession>A0ABY1R4W1</accession>
<keyword evidence="2" id="KW-1185">Reference proteome</keyword>
<evidence type="ECO:0000313" key="1">
    <source>
        <dbReference type="EMBL" id="SMP94715.1"/>
    </source>
</evidence>
<gene>
    <name evidence="1" type="ORF">SAMN05421679_106114</name>
</gene>
<dbReference type="Gene3D" id="3.40.50.300">
    <property type="entry name" value="P-loop containing nucleotide triphosphate hydrolases"/>
    <property type="match status" value="1"/>
</dbReference>
<protein>
    <recommendedName>
        <fullName evidence="3">Terminase-like family protein</fullName>
    </recommendedName>
</protein>
<sequence>MKQKIHVKTDFDDIELRYASWLKTILDLMQPKNAFLILGRGTGKTTDFIAERSMDACYDMPHSYQALIGDTYTNILKNIAPALIEGWNRKGWREGLHYVVDEPPPSHFKLPYKAPQTYKHTISTLYGNFFNYISMDTPSSGAGNSYQHGYIDEGKYIEKKRVDKMFPALRGDATLFGHSPFFRGLTVTTDYPNLLMPGEHDWILSKEKEMNRDQMNALLYISLELNEKRADLLNAQRKRNHPLIKKLEKKVAELAVLHTRARFDSTFFYIASSFVNLDILTLDFFKTTLAALGEEEFNTSVLSLKPEVEAGQKFYVALDPDKHIYDDGIYEEWYNRYNTGDSAETYSTALRYCDSSRPLEIGVDFGDMCSIDVGQTKDNLVRGLKDFHTLAPQGPRELADQFLEFFKFHKLKRIELWGDRSGNANQATNRDWVSDLVRCLEYYPDGSETKWKVDVKTRGFGNISQQLEFLLVKAMMQGEIPGLPQIALDKYQMRHTISSMSVAKQVVKPNAKGIRQIHKDKSSEKLPLSKRPMNSTNLSDAFKYLVCRPQWIAILRNEKKDVWNPPDIIEE</sequence>
<dbReference type="RefSeq" id="WP_283417299.1">
    <property type="nucleotide sequence ID" value="NZ_FXUO01000006.1"/>
</dbReference>
<evidence type="ECO:0008006" key="3">
    <source>
        <dbReference type="Google" id="ProtNLM"/>
    </source>
</evidence>
<evidence type="ECO:0000313" key="2">
    <source>
        <dbReference type="Proteomes" id="UP001158050"/>
    </source>
</evidence>
<comment type="caution">
    <text evidence="1">The sequence shown here is derived from an EMBL/GenBank/DDBJ whole genome shotgun (WGS) entry which is preliminary data.</text>
</comment>
<name>A0ABY1R4W1_9FLAO</name>
<dbReference type="Proteomes" id="UP001158050">
    <property type="component" value="Unassembled WGS sequence"/>
</dbReference>
<dbReference type="InterPro" id="IPR027417">
    <property type="entry name" value="P-loop_NTPase"/>
</dbReference>